<evidence type="ECO:0000313" key="2">
    <source>
        <dbReference type="EMBL" id="RAW17355.1"/>
    </source>
</evidence>
<dbReference type="InterPro" id="IPR041605">
    <property type="entry name" value="Exo_C"/>
</dbReference>
<dbReference type="GO" id="GO:0006139">
    <property type="term" value="P:nucleobase-containing compound metabolic process"/>
    <property type="evidence" value="ECO:0007669"/>
    <property type="project" value="InterPro"/>
</dbReference>
<dbReference type="SUPFAM" id="SSF53098">
    <property type="entry name" value="Ribonuclease H-like"/>
    <property type="match status" value="1"/>
</dbReference>
<dbReference type="Gene3D" id="3.30.420.10">
    <property type="entry name" value="Ribonuclease H-like superfamily/Ribonuclease H"/>
    <property type="match status" value="1"/>
</dbReference>
<dbReference type="GO" id="GO:0008408">
    <property type="term" value="F:3'-5' exonuclease activity"/>
    <property type="evidence" value="ECO:0007669"/>
    <property type="project" value="InterPro"/>
</dbReference>
<dbReference type="InterPro" id="IPR012337">
    <property type="entry name" value="RNaseH-like_sf"/>
</dbReference>
<dbReference type="OrthoDB" id="144122at2"/>
<dbReference type="Pfam" id="PF18305">
    <property type="entry name" value="DNA_pol_A_exoN"/>
    <property type="match status" value="1"/>
</dbReference>
<reference evidence="2 3" key="1">
    <citation type="submission" date="2018-06" db="EMBL/GenBank/DDBJ databases">
        <title>Phytoactinopolyspora halophila sp. nov., a novel halophilic actinomycete isolated from a saline soil in China.</title>
        <authorList>
            <person name="Tang S.-K."/>
        </authorList>
    </citation>
    <scope>NUCLEOTIDE SEQUENCE [LARGE SCALE GENOMIC DNA]</scope>
    <source>
        <strain evidence="2 3">YIM 96934</strain>
    </source>
</reference>
<dbReference type="PANTHER" id="PTHR47649">
    <property type="entry name" value="RIBONUCLEASE D"/>
    <property type="match status" value="1"/>
</dbReference>
<dbReference type="SUPFAM" id="SSF47819">
    <property type="entry name" value="HRDC-like"/>
    <property type="match status" value="1"/>
</dbReference>
<dbReference type="GO" id="GO:0000166">
    <property type="term" value="F:nucleotide binding"/>
    <property type="evidence" value="ECO:0007669"/>
    <property type="project" value="InterPro"/>
</dbReference>
<dbReference type="GO" id="GO:0003676">
    <property type="term" value="F:nucleic acid binding"/>
    <property type="evidence" value="ECO:0007669"/>
    <property type="project" value="InterPro"/>
</dbReference>
<gene>
    <name evidence="2" type="ORF">DPM12_04795</name>
</gene>
<dbReference type="InterPro" id="IPR044876">
    <property type="entry name" value="HRDC_dom_sf"/>
</dbReference>
<evidence type="ECO:0000259" key="1">
    <source>
        <dbReference type="PROSITE" id="PS50967"/>
    </source>
</evidence>
<dbReference type="CDD" id="cd06142">
    <property type="entry name" value="RNaseD_exo"/>
    <property type="match status" value="1"/>
</dbReference>
<dbReference type="SMART" id="SM00474">
    <property type="entry name" value="35EXOc"/>
    <property type="match status" value="1"/>
</dbReference>
<dbReference type="InterPro" id="IPR002121">
    <property type="entry name" value="HRDC_dom"/>
</dbReference>
<feature type="domain" description="HRDC" evidence="1">
    <location>
        <begin position="222"/>
        <end position="302"/>
    </location>
</feature>
<dbReference type="Gene3D" id="1.10.150.80">
    <property type="entry name" value="HRDC domain"/>
    <property type="match status" value="2"/>
</dbReference>
<protein>
    <submittedName>
        <fullName evidence="2">Ribonuclease D</fullName>
    </submittedName>
</protein>
<dbReference type="Pfam" id="PF00570">
    <property type="entry name" value="HRDC"/>
    <property type="match status" value="1"/>
</dbReference>
<dbReference type="InterPro" id="IPR036397">
    <property type="entry name" value="RNaseH_sf"/>
</dbReference>
<dbReference type="PANTHER" id="PTHR47649:SF1">
    <property type="entry name" value="RIBONUCLEASE D"/>
    <property type="match status" value="1"/>
</dbReference>
<dbReference type="PROSITE" id="PS50967">
    <property type="entry name" value="HRDC"/>
    <property type="match status" value="1"/>
</dbReference>
<dbReference type="InterPro" id="IPR051086">
    <property type="entry name" value="RNase_D-like"/>
</dbReference>
<dbReference type="InterPro" id="IPR002562">
    <property type="entry name" value="3'-5'_exonuclease_dom"/>
</dbReference>
<dbReference type="InterPro" id="IPR010997">
    <property type="entry name" value="HRDC-like_sf"/>
</dbReference>
<evidence type="ECO:0000313" key="3">
    <source>
        <dbReference type="Proteomes" id="UP000250462"/>
    </source>
</evidence>
<dbReference type="EMBL" id="QMIG01000003">
    <property type="protein sequence ID" value="RAW17355.1"/>
    <property type="molecule type" value="Genomic_DNA"/>
</dbReference>
<dbReference type="Proteomes" id="UP000250462">
    <property type="component" value="Unassembled WGS sequence"/>
</dbReference>
<name>A0A329QYF0_9ACTN</name>
<sequence length="401" mass="43739">MTSEPAVPLTEPRDGLPDVVADERALRSAVTSVAGGHGPVAIDAERASGYRYGQRAYLVQLRRAKAGTFLFDPLGVPDLSTLGTVVGDAEWVLHAAHQDLPCLADIGMRPATLFDTELAARLLGLPRVGLAPLVESVLGFHLEKGHSAVDWSTRPLPPDWLRYAALDVELLLELRDALERDLRDAGKLEWAHEEFAAIVAAPPPPPRSDPWRRTSGVHRVRDRRGLAMVRELWYARDALARKRNLSPGRVLPDTAIVEAAIAQPASLEELTAISVFRGRAQRREATRWFAAITRARALSEDDLPSQTARYDGPPPARTWSSREPEAAARLASVRAVVAEIAEAHTLPVENLLAPDVLRRVTWDPPDQITEAAVAAAFRARGAREWQIRLTAGPVADALATA</sequence>
<dbReference type="AlphaFoldDB" id="A0A329QYF0"/>
<dbReference type="RefSeq" id="WP_112257173.1">
    <property type="nucleotide sequence ID" value="NZ_QMIG01000003.1"/>
</dbReference>
<comment type="caution">
    <text evidence="2">The sequence shown here is derived from an EMBL/GenBank/DDBJ whole genome shotgun (WGS) entry which is preliminary data.</text>
</comment>
<dbReference type="Pfam" id="PF01612">
    <property type="entry name" value="DNA_pol_A_exo1"/>
    <property type="match status" value="1"/>
</dbReference>
<organism evidence="2 3">
    <name type="scientific">Phytoactinopolyspora halophila</name>
    <dbReference type="NCBI Taxonomy" id="1981511"/>
    <lineage>
        <taxon>Bacteria</taxon>
        <taxon>Bacillati</taxon>
        <taxon>Actinomycetota</taxon>
        <taxon>Actinomycetes</taxon>
        <taxon>Jiangellales</taxon>
        <taxon>Jiangellaceae</taxon>
        <taxon>Phytoactinopolyspora</taxon>
    </lineage>
</organism>
<dbReference type="SMART" id="SM00341">
    <property type="entry name" value="HRDC"/>
    <property type="match status" value="1"/>
</dbReference>
<accession>A0A329QYF0</accession>
<proteinExistence type="predicted"/>
<keyword evidence="3" id="KW-1185">Reference proteome</keyword>